<proteinExistence type="predicted"/>
<dbReference type="Proteomes" id="UP000061809">
    <property type="component" value="Chromosome"/>
</dbReference>
<organism evidence="1 2">
    <name type="scientific">Bacteroides cellulosilyticus</name>
    <dbReference type="NCBI Taxonomy" id="246787"/>
    <lineage>
        <taxon>Bacteria</taxon>
        <taxon>Pseudomonadati</taxon>
        <taxon>Bacteroidota</taxon>
        <taxon>Bacteroidia</taxon>
        <taxon>Bacteroidales</taxon>
        <taxon>Bacteroidaceae</taxon>
        <taxon>Bacteroides</taxon>
    </lineage>
</organism>
<reference evidence="1 2" key="1">
    <citation type="journal article" date="2015" name="Science">
        <title>Genetic determinants of in vivo fitness and diet responsiveness in multiple human gut Bacteroides.</title>
        <authorList>
            <person name="Wu M."/>
            <person name="McNulty N.P."/>
            <person name="Rodionov D.A."/>
            <person name="Khoroshkin M.S."/>
            <person name="Griffin N.W."/>
            <person name="Cheng J."/>
            <person name="Latreille P."/>
            <person name="Kerstetter R.A."/>
            <person name="Terrapon N."/>
            <person name="Henrissat B."/>
            <person name="Osterman A.L."/>
            <person name="Gordon J.I."/>
        </authorList>
    </citation>
    <scope>NUCLEOTIDE SEQUENCE [LARGE SCALE GENOMIC DNA]</scope>
    <source>
        <strain evidence="1 2">WH2</strain>
    </source>
</reference>
<sequence length="150" mass="16637">MIKNIKPLPISEETLGAYLEGNLSSTETTQVEDMMNLDNDFRDFVVEVSVADPDITESIFDAHPNFDTEFELPEVPLTLDLHSNLDWSNPISEIEDIEVATSAYSESDEMLGSGDNHIPEEIGDDSNCDGIEVHNDLNGDTECMPDNTEL</sequence>
<protein>
    <submittedName>
        <fullName evidence="1">Uncharacterized protein</fullName>
    </submittedName>
</protein>
<evidence type="ECO:0000313" key="1">
    <source>
        <dbReference type="EMBL" id="ALJ57534.1"/>
    </source>
</evidence>
<accession>A0A0P0GA24</accession>
<dbReference type="EMBL" id="CP012801">
    <property type="protein sequence ID" value="ALJ57534.1"/>
    <property type="molecule type" value="Genomic_DNA"/>
</dbReference>
<dbReference type="KEGG" id="bcel:BcellWH2_00258"/>
<name>A0A0P0GA24_9BACE</name>
<dbReference type="PATRIC" id="fig|246787.4.peg.270"/>
<dbReference type="AlphaFoldDB" id="A0A0P0GA24"/>
<evidence type="ECO:0000313" key="2">
    <source>
        <dbReference type="Proteomes" id="UP000061809"/>
    </source>
</evidence>
<dbReference type="RefSeq" id="WP_029426951.1">
    <property type="nucleotide sequence ID" value="NZ_CP012801.1"/>
</dbReference>
<gene>
    <name evidence="1" type="ORF">BcellWH2_00258</name>
</gene>